<comment type="similarity">
    <text evidence="1">Belongs to the bacterial ribosomal protein bS21 family.</text>
</comment>
<accession>A0A0G0TVM5</accession>
<evidence type="ECO:0000313" key="6">
    <source>
        <dbReference type="Proteomes" id="UP000034881"/>
    </source>
</evidence>
<evidence type="ECO:0000256" key="3">
    <source>
        <dbReference type="ARBA" id="ARBA00023274"/>
    </source>
</evidence>
<dbReference type="GO" id="GO:1990904">
    <property type="term" value="C:ribonucleoprotein complex"/>
    <property type="evidence" value="ECO:0007669"/>
    <property type="project" value="UniProtKB-KW"/>
</dbReference>
<dbReference type="NCBIfam" id="TIGR00030">
    <property type="entry name" value="S21p"/>
    <property type="match status" value="1"/>
</dbReference>
<sequence>MSEHKKEVFFFLIIVKAGPGDNTDSVIRKFQKRAIAEGRVQEIRDRSVYRKPSELRQEYLAEKRRKIMRARRYSR</sequence>
<name>A0A0G0TVM5_9BACT</name>
<dbReference type="InterPro" id="IPR001911">
    <property type="entry name" value="Ribosomal_bS21"/>
</dbReference>
<keyword evidence="2" id="KW-0689">Ribosomal protein</keyword>
<evidence type="ECO:0000256" key="2">
    <source>
        <dbReference type="ARBA" id="ARBA00022980"/>
    </source>
</evidence>
<dbReference type="GO" id="GO:0005840">
    <property type="term" value="C:ribosome"/>
    <property type="evidence" value="ECO:0007669"/>
    <property type="project" value="UniProtKB-KW"/>
</dbReference>
<organism evidence="5 6">
    <name type="scientific">Candidatus Daviesbacteria bacterium GW2011_GWC2_40_12</name>
    <dbReference type="NCBI Taxonomy" id="1618431"/>
    <lineage>
        <taxon>Bacteria</taxon>
        <taxon>Candidatus Daviesiibacteriota</taxon>
    </lineage>
</organism>
<dbReference type="Proteomes" id="UP000034881">
    <property type="component" value="Unassembled WGS sequence"/>
</dbReference>
<gene>
    <name evidence="5" type="ORF">UT77_C0005G0087</name>
</gene>
<dbReference type="GO" id="GO:0006412">
    <property type="term" value="P:translation"/>
    <property type="evidence" value="ECO:0007669"/>
    <property type="project" value="InterPro"/>
</dbReference>
<reference evidence="5 6" key="1">
    <citation type="journal article" date="2015" name="Nature">
        <title>rRNA introns, odd ribosomes, and small enigmatic genomes across a large radiation of phyla.</title>
        <authorList>
            <person name="Brown C.T."/>
            <person name="Hug L.A."/>
            <person name="Thomas B.C."/>
            <person name="Sharon I."/>
            <person name="Castelle C.J."/>
            <person name="Singh A."/>
            <person name="Wilkins M.J."/>
            <person name="Williams K.H."/>
            <person name="Banfield J.F."/>
        </authorList>
    </citation>
    <scope>NUCLEOTIDE SEQUENCE [LARGE SCALE GENOMIC DNA]</scope>
</reference>
<dbReference type="EMBL" id="LBYB01000005">
    <property type="protein sequence ID" value="KKR41972.1"/>
    <property type="molecule type" value="Genomic_DNA"/>
</dbReference>
<protein>
    <recommendedName>
        <fullName evidence="4">Small ribosomal subunit protein bS21</fullName>
    </recommendedName>
</protein>
<proteinExistence type="inferred from homology"/>
<evidence type="ECO:0000313" key="5">
    <source>
        <dbReference type="EMBL" id="KKR41972.1"/>
    </source>
</evidence>
<comment type="caution">
    <text evidence="5">The sequence shown here is derived from an EMBL/GenBank/DDBJ whole genome shotgun (WGS) entry which is preliminary data.</text>
</comment>
<evidence type="ECO:0000256" key="1">
    <source>
        <dbReference type="ARBA" id="ARBA00006640"/>
    </source>
</evidence>
<dbReference type="AlphaFoldDB" id="A0A0G0TVM5"/>
<keyword evidence="3" id="KW-0687">Ribonucleoprotein</keyword>
<evidence type="ECO:0000256" key="4">
    <source>
        <dbReference type="ARBA" id="ARBA00035135"/>
    </source>
</evidence>
<dbReference type="GO" id="GO:0003735">
    <property type="term" value="F:structural constituent of ribosome"/>
    <property type="evidence" value="ECO:0007669"/>
    <property type="project" value="InterPro"/>
</dbReference>